<dbReference type="Proteomes" id="UP000266677">
    <property type="component" value="Unassembled WGS sequence"/>
</dbReference>
<dbReference type="InterPro" id="IPR011005">
    <property type="entry name" value="Dihydropteroate_synth-like_sf"/>
</dbReference>
<dbReference type="FunFam" id="3.20.20.20:FF:000006">
    <property type="entry name" value="Dihydropteroate synthase"/>
    <property type="match status" value="1"/>
</dbReference>
<keyword evidence="7 13" id="KW-0808">Transferase</keyword>
<evidence type="ECO:0000313" key="14">
    <source>
        <dbReference type="Proteomes" id="UP000266677"/>
    </source>
</evidence>
<evidence type="ECO:0000256" key="3">
    <source>
        <dbReference type="ARBA" id="ARBA00004763"/>
    </source>
</evidence>
<evidence type="ECO:0000259" key="12">
    <source>
        <dbReference type="PROSITE" id="PS50972"/>
    </source>
</evidence>
<dbReference type="EC" id="2.5.1.15" evidence="5"/>
<evidence type="ECO:0000256" key="6">
    <source>
        <dbReference type="ARBA" id="ARBA00016919"/>
    </source>
</evidence>
<organism evidence="13 14">
    <name type="scientific">Nocardia panacis</name>
    <dbReference type="NCBI Taxonomy" id="2340916"/>
    <lineage>
        <taxon>Bacteria</taxon>
        <taxon>Bacillati</taxon>
        <taxon>Actinomycetota</taxon>
        <taxon>Actinomycetes</taxon>
        <taxon>Mycobacteriales</taxon>
        <taxon>Nocardiaceae</taxon>
        <taxon>Nocardia</taxon>
    </lineage>
</organism>
<evidence type="ECO:0000313" key="13">
    <source>
        <dbReference type="EMBL" id="RJO78043.1"/>
    </source>
</evidence>
<dbReference type="InterPro" id="IPR006390">
    <property type="entry name" value="DHP_synth_dom"/>
</dbReference>
<evidence type="ECO:0000256" key="11">
    <source>
        <dbReference type="ARBA" id="ARBA00030193"/>
    </source>
</evidence>
<keyword evidence="14" id="KW-1185">Reference proteome</keyword>
<dbReference type="GO" id="GO:0046656">
    <property type="term" value="P:folic acid biosynthetic process"/>
    <property type="evidence" value="ECO:0007669"/>
    <property type="project" value="UniProtKB-KW"/>
</dbReference>
<dbReference type="Pfam" id="PF00809">
    <property type="entry name" value="Pterin_bind"/>
    <property type="match status" value="1"/>
</dbReference>
<comment type="cofactor">
    <cofactor evidence="2">
        <name>Mg(2+)</name>
        <dbReference type="ChEBI" id="CHEBI:18420"/>
    </cofactor>
</comment>
<evidence type="ECO:0000256" key="9">
    <source>
        <dbReference type="ARBA" id="ARBA00022842"/>
    </source>
</evidence>
<keyword evidence="8" id="KW-0479">Metal-binding</keyword>
<evidence type="ECO:0000256" key="7">
    <source>
        <dbReference type="ARBA" id="ARBA00022679"/>
    </source>
</evidence>
<proteinExistence type="inferred from homology"/>
<dbReference type="GO" id="GO:0005829">
    <property type="term" value="C:cytosol"/>
    <property type="evidence" value="ECO:0007669"/>
    <property type="project" value="TreeGrafter"/>
</dbReference>
<protein>
    <recommendedName>
        <fullName evidence="6">Dihydropteroate synthase</fullName>
        <ecNumber evidence="5">2.5.1.15</ecNumber>
    </recommendedName>
    <alternativeName>
        <fullName evidence="11">Dihydropteroate pyrophosphorylase</fullName>
    </alternativeName>
</protein>
<evidence type="ECO:0000256" key="5">
    <source>
        <dbReference type="ARBA" id="ARBA00012458"/>
    </source>
</evidence>
<dbReference type="PANTHER" id="PTHR20941:SF1">
    <property type="entry name" value="FOLIC ACID SYNTHESIS PROTEIN FOL1"/>
    <property type="match status" value="1"/>
</dbReference>
<keyword evidence="10" id="KW-0289">Folate biosynthesis</keyword>
<dbReference type="GO" id="GO:0046872">
    <property type="term" value="F:metal ion binding"/>
    <property type="evidence" value="ECO:0007669"/>
    <property type="project" value="UniProtKB-KW"/>
</dbReference>
<dbReference type="GO" id="GO:0046654">
    <property type="term" value="P:tetrahydrofolate biosynthetic process"/>
    <property type="evidence" value="ECO:0007669"/>
    <property type="project" value="TreeGrafter"/>
</dbReference>
<dbReference type="RefSeq" id="WP_120039019.1">
    <property type="nucleotide sequence ID" value="NZ_QZFU01000014.1"/>
</dbReference>
<gene>
    <name evidence="13" type="primary">folP</name>
    <name evidence="13" type="ORF">D5S18_06215</name>
</gene>
<dbReference type="PROSITE" id="PS00793">
    <property type="entry name" value="DHPS_2"/>
    <property type="match status" value="1"/>
</dbReference>
<dbReference type="SUPFAM" id="SSF51717">
    <property type="entry name" value="Dihydropteroate synthetase-like"/>
    <property type="match status" value="1"/>
</dbReference>
<evidence type="ECO:0000256" key="4">
    <source>
        <dbReference type="ARBA" id="ARBA00009503"/>
    </source>
</evidence>
<evidence type="ECO:0000256" key="8">
    <source>
        <dbReference type="ARBA" id="ARBA00022723"/>
    </source>
</evidence>
<comment type="similarity">
    <text evidence="4">Belongs to the DHPS family.</text>
</comment>
<accession>A0A3A4K1B0</accession>
<comment type="pathway">
    <text evidence="3">Cofactor biosynthesis; tetrahydrofolate biosynthesis; 7,8-dihydrofolate from 2-amino-4-hydroxy-6-hydroxymethyl-7,8-dihydropteridine diphosphate and 4-aminobenzoate: step 1/2.</text>
</comment>
<dbReference type="Gene3D" id="3.20.20.20">
    <property type="entry name" value="Dihydropteroate synthase-like"/>
    <property type="match status" value="1"/>
</dbReference>
<keyword evidence="9" id="KW-0460">Magnesium</keyword>
<dbReference type="NCBIfam" id="TIGR01496">
    <property type="entry name" value="DHPS"/>
    <property type="match status" value="1"/>
</dbReference>
<evidence type="ECO:0000256" key="2">
    <source>
        <dbReference type="ARBA" id="ARBA00001946"/>
    </source>
</evidence>
<comment type="caution">
    <text evidence="13">The sequence shown here is derived from an EMBL/GenBank/DDBJ whole genome shotgun (WGS) entry which is preliminary data.</text>
</comment>
<evidence type="ECO:0000256" key="1">
    <source>
        <dbReference type="ARBA" id="ARBA00000012"/>
    </source>
</evidence>
<feature type="domain" description="Pterin-binding" evidence="12">
    <location>
        <begin position="1"/>
        <end position="257"/>
    </location>
</feature>
<dbReference type="AlphaFoldDB" id="A0A3A4K1B0"/>
<name>A0A3A4K1B0_9NOCA</name>
<dbReference type="PROSITE" id="PS50972">
    <property type="entry name" value="PTERIN_BINDING"/>
    <property type="match status" value="1"/>
</dbReference>
<evidence type="ECO:0000256" key="10">
    <source>
        <dbReference type="ARBA" id="ARBA00022909"/>
    </source>
</evidence>
<dbReference type="OrthoDB" id="9811744at2"/>
<dbReference type="InterPro" id="IPR045031">
    <property type="entry name" value="DHP_synth-like"/>
</dbReference>
<sequence>MGVVNVTSDSFSDGGRYLDPALAVAHGVALYAAGADIIDVGGESTRPGAARVDARTEAARVVPVIRGLVAAGVPTSVDTMRAEVAEAALEAGARVVNDVSGGRADADMVKVVAAAGIPWILMHWRATADYRHTGPADHYDDVVAEVRAELAVQVDKAVAAGVDSGRLILDPGLGFAKNAEHNWALLAALPRFVADGLPVLIGASRKRFLGALLADQAGPRPPDGREVATATVSALAAEHGAWGVRVHDVRASLDAIAVADAWQRARRPLSTAGFSGGHLYA</sequence>
<dbReference type="PANTHER" id="PTHR20941">
    <property type="entry name" value="FOLATE SYNTHESIS PROTEINS"/>
    <property type="match status" value="1"/>
</dbReference>
<dbReference type="EMBL" id="QZFU01000014">
    <property type="protein sequence ID" value="RJO78043.1"/>
    <property type="molecule type" value="Genomic_DNA"/>
</dbReference>
<reference evidence="13 14" key="1">
    <citation type="submission" date="2018-09" db="EMBL/GenBank/DDBJ databases">
        <title>YIM PH21274 draft genome.</title>
        <authorList>
            <person name="Miao C."/>
        </authorList>
    </citation>
    <scope>NUCLEOTIDE SEQUENCE [LARGE SCALE GENOMIC DNA]</scope>
    <source>
        <strain evidence="13 14">YIM PH 21724</strain>
    </source>
</reference>
<dbReference type="GO" id="GO:0004156">
    <property type="term" value="F:dihydropteroate synthase activity"/>
    <property type="evidence" value="ECO:0007669"/>
    <property type="project" value="UniProtKB-EC"/>
</dbReference>
<comment type="catalytic activity">
    <reaction evidence="1">
        <text>(7,8-dihydropterin-6-yl)methyl diphosphate + 4-aminobenzoate = 7,8-dihydropteroate + diphosphate</text>
        <dbReference type="Rhea" id="RHEA:19949"/>
        <dbReference type="ChEBI" id="CHEBI:17836"/>
        <dbReference type="ChEBI" id="CHEBI:17839"/>
        <dbReference type="ChEBI" id="CHEBI:33019"/>
        <dbReference type="ChEBI" id="CHEBI:72950"/>
        <dbReference type="EC" id="2.5.1.15"/>
    </reaction>
</comment>
<dbReference type="InterPro" id="IPR000489">
    <property type="entry name" value="Pterin-binding_dom"/>
</dbReference>
<dbReference type="CDD" id="cd00739">
    <property type="entry name" value="DHPS"/>
    <property type="match status" value="1"/>
</dbReference>